<dbReference type="AlphaFoldDB" id="A0A7H8N9U2"/>
<dbReference type="Proteomes" id="UP000509303">
    <property type="component" value="Chromosome"/>
</dbReference>
<dbReference type="RefSeq" id="WP_176163020.1">
    <property type="nucleotide sequence ID" value="NZ_CP054929.1"/>
</dbReference>
<name>A0A7H8N9U2_9ACTN</name>
<organism evidence="2 3">
    <name type="scientific">Streptomyces buecherae</name>
    <dbReference type="NCBI Taxonomy" id="2763006"/>
    <lineage>
        <taxon>Bacteria</taxon>
        <taxon>Bacillati</taxon>
        <taxon>Actinomycetota</taxon>
        <taxon>Actinomycetes</taxon>
        <taxon>Kitasatosporales</taxon>
        <taxon>Streptomycetaceae</taxon>
        <taxon>Streptomyces</taxon>
    </lineage>
</organism>
<feature type="compositionally biased region" description="Basic and acidic residues" evidence="1">
    <location>
        <begin position="1"/>
        <end position="12"/>
    </location>
</feature>
<evidence type="ECO:0000256" key="1">
    <source>
        <dbReference type="SAM" id="MobiDB-lite"/>
    </source>
</evidence>
<gene>
    <name evidence="2" type="ORF">HUT08_19145</name>
</gene>
<feature type="region of interest" description="Disordered" evidence="1">
    <location>
        <begin position="1"/>
        <end position="37"/>
    </location>
</feature>
<protein>
    <submittedName>
        <fullName evidence="2">Uncharacterized protein</fullName>
    </submittedName>
</protein>
<keyword evidence="3" id="KW-1185">Reference proteome</keyword>
<evidence type="ECO:0000313" key="2">
    <source>
        <dbReference type="EMBL" id="QKW51299.1"/>
    </source>
</evidence>
<reference evidence="2 3" key="1">
    <citation type="submission" date="2020-06" db="EMBL/GenBank/DDBJ databases">
        <title>Genome mining for natural products.</title>
        <authorList>
            <person name="Zhang B."/>
            <person name="Shi J."/>
            <person name="Ge H."/>
        </authorList>
    </citation>
    <scope>NUCLEOTIDE SEQUENCE [LARGE SCALE GENOMIC DNA]</scope>
    <source>
        <strain evidence="2 3">NA00687</strain>
    </source>
</reference>
<evidence type="ECO:0000313" key="3">
    <source>
        <dbReference type="Proteomes" id="UP000509303"/>
    </source>
</evidence>
<accession>A0A7H8N9U2</accession>
<feature type="compositionally biased region" description="Low complexity" evidence="1">
    <location>
        <begin position="20"/>
        <end position="37"/>
    </location>
</feature>
<proteinExistence type="predicted"/>
<sequence>MEIPGEQRHDSDPEPGYLDGSGPAPAPDLGAAPGAGAGRCADCGWPLAEPVRVVSRHRTTEGVVVYARCVCGRLRVWVEPRGGAARRLVIGGTDAPLPCGGE</sequence>
<dbReference type="EMBL" id="CP054929">
    <property type="protein sequence ID" value="QKW51299.1"/>
    <property type="molecule type" value="Genomic_DNA"/>
</dbReference>